<dbReference type="SUPFAM" id="SSF48652">
    <property type="entry name" value="Tetraspanin"/>
    <property type="match status" value="1"/>
</dbReference>
<keyword evidence="18" id="KW-1185">Reference proteome</keyword>
<evidence type="ECO:0000259" key="16">
    <source>
        <dbReference type="PROSITE" id="PS50011"/>
    </source>
</evidence>
<sequence>MLSVKWPASPACDPATVEVKIDDLHRKLDQLLARSSGGSCPMCGACNQHSREQEATASQLSAQAKLLENLERKVIDLRTSLEELTQALEEKSCDKIPVPLSALQRRKSLPVRTSVDEVYVQLDKLRDQNIIQHTFNAPCGKGQEDILMEDIEAEGLRGSGSPLRKDCPENKAQHDPHLHKEVCWATPQPGTKTQNAAKISEAKSPLSQNSSNTTLSCCTATTTSKEMTTLKPNMCTPKMETNTPSPKVIAPPQKAVPTIPATKSTTATTQILPPKSTHVPVPFKATVSSPTTTTTTTSVARSTALATNQKIPAIWTAPGKTAPNLITAMSSNQTRLNFTENTAPPSTIQSLLKASLGVSDVMSQGMSSLKSLQSPALETVGSKVSQPNGIITKSLSTKDELLPPKTTRPPLTGLATSMPKSVPESTATENMEPGNKLPLKFNTLNIGAPVTATAQNIGKPSSAAQATKTIATKLSTLSPPTPSAATSFLKHIYSCPDSLQSLQAPGGKAESATRGTAPFEKPGNVSTGSTCSRPLKTGGIEIKISSAPERYTNQTKIPPKTCFKVIDDVPPHPAPFPHRCVSLKASAPSDFSIHTREVLGGGRFGKVHKCTENKTGLRLAAKIISSRSAKEKEMVLNEIEVMNQLNHANILQLFDAFDTKNQVVLVLEFVGGGELFERIVDESCPLTEVDAMVFVKQICEGVHYMHQMYVLHLDLKPENILCVNRSSHQIKIIDFGLARRYKPREKLRVSFGTPEFLAPEVVNFDFVSFPTDMWTLGVVTYMLLSGLSPFLGDDDSETLNNVLTVNWYFDEETFEHVSAEAKDFISNLLIKERGGRLSAAQCLKHPWLNNISEKAKGSNIILKSQVLLRKYMARRLWKKNYIAIAAANSPFLKLKNLNSTHYGCRGRNEVHKILIFIFNFFFWLSGLAVIVVGVLVGSTLKSLPEVEQTASKGTSAVIIVIGVIIFLVAFFGCCGAWKENYCMVTTFVVLLSLILIAEILLVIGGYVLTNTVTMVMDEAMKSMIKEYKTDPKLKESMDNLNQEMQCCGVKNASDWVDFQPDNISVPDSCCKNVTLNCGARAMKDSNKIYTEGCGTVLQDVLKGVMLWVGVVVLVIGFIEILGIVLACTLMYGIRKGFEI</sequence>
<feature type="compositionally biased region" description="Low complexity" evidence="14">
    <location>
        <begin position="403"/>
        <end position="414"/>
    </location>
</feature>
<feature type="transmembrane region" description="Helical" evidence="15">
    <location>
        <begin position="984"/>
        <end position="1008"/>
    </location>
</feature>
<feature type="region of interest" description="Disordered" evidence="14">
    <location>
        <begin position="503"/>
        <end position="532"/>
    </location>
</feature>
<dbReference type="GO" id="GO:0004674">
    <property type="term" value="F:protein serine/threonine kinase activity"/>
    <property type="evidence" value="ECO:0007669"/>
    <property type="project" value="UniProtKB-KW"/>
</dbReference>
<keyword evidence="11 15" id="KW-0472">Membrane</keyword>
<keyword evidence="10 15" id="KW-1133">Transmembrane helix</keyword>
<dbReference type="Proteomes" id="UP000606274">
    <property type="component" value="Unassembled WGS sequence"/>
</dbReference>
<dbReference type="SMART" id="SM00220">
    <property type="entry name" value="S_TKc"/>
    <property type="match status" value="1"/>
</dbReference>
<keyword evidence="13" id="KW-0175">Coiled coil</keyword>
<evidence type="ECO:0000256" key="13">
    <source>
        <dbReference type="SAM" id="Coils"/>
    </source>
</evidence>
<dbReference type="InterPro" id="IPR008271">
    <property type="entry name" value="Ser/Thr_kinase_AS"/>
</dbReference>
<proteinExistence type="inferred from homology"/>
<dbReference type="GO" id="GO:0016020">
    <property type="term" value="C:membrane"/>
    <property type="evidence" value="ECO:0007669"/>
    <property type="project" value="UniProtKB-SubCell"/>
</dbReference>
<dbReference type="Gene3D" id="1.10.510.10">
    <property type="entry name" value="Transferase(Phosphotransferase) domain 1"/>
    <property type="match status" value="1"/>
</dbReference>
<evidence type="ECO:0000256" key="14">
    <source>
        <dbReference type="SAM" id="MobiDB-lite"/>
    </source>
</evidence>
<dbReference type="InterPro" id="IPR000719">
    <property type="entry name" value="Prot_kinase_dom"/>
</dbReference>
<evidence type="ECO:0000313" key="17">
    <source>
        <dbReference type="EMBL" id="KAF7695895.1"/>
    </source>
</evidence>
<dbReference type="InterPro" id="IPR008952">
    <property type="entry name" value="Tetraspanin_EC2_sf"/>
</dbReference>
<keyword evidence="8" id="KW-0418">Kinase</keyword>
<comment type="subcellular location">
    <subcellularLocation>
        <location evidence="1">Membrane</location>
        <topology evidence="1">Multi-pass membrane protein</topology>
    </subcellularLocation>
</comment>
<evidence type="ECO:0000256" key="5">
    <source>
        <dbReference type="ARBA" id="ARBA00022679"/>
    </source>
</evidence>
<evidence type="ECO:0000256" key="12">
    <source>
        <dbReference type="PROSITE-ProRule" id="PRU10141"/>
    </source>
</evidence>
<reference evidence="17" key="1">
    <citation type="submission" date="2020-08" db="EMBL/GenBank/DDBJ databases">
        <title>Chromosome-level assembly of Southern catfish (Silurus meridionalis) provides insights into visual adaptation to the nocturnal and benthic lifestyles.</title>
        <authorList>
            <person name="Zhang Y."/>
            <person name="Wang D."/>
            <person name="Peng Z."/>
        </authorList>
    </citation>
    <scope>NUCLEOTIDE SEQUENCE</scope>
    <source>
        <strain evidence="17">SWU-2019-XX</strain>
        <tissue evidence="17">Muscle</tissue>
    </source>
</reference>
<dbReference type="GO" id="GO:0043065">
    <property type="term" value="P:positive regulation of apoptotic process"/>
    <property type="evidence" value="ECO:0007669"/>
    <property type="project" value="TreeGrafter"/>
</dbReference>
<dbReference type="GO" id="GO:0035556">
    <property type="term" value="P:intracellular signal transduction"/>
    <property type="evidence" value="ECO:0007669"/>
    <property type="project" value="TreeGrafter"/>
</dbReference>
<dbReference type="SUPFAM" id="SSF56112">
    <property type="entry name" value="Protein kinase-like (PK-like)"/>
    <property type="match status" value="1"/>
</dbReference>
<feature type="transmembrane region" description="Helical" evidence="15">
    <location>
        <begin position="1104"/>
        <end position="1133"/>
    </location>
</feature>
<keyword evidence="9 12" id="KW-0067">ATP-binding</keyword>
<dbReference type="InterPro" id="IPR018499">
    <property type="entry name" value="Tetraspanin/Peripherin"/>
</dbReference>
<feature type="region of interest" description="Disordered" evidence="14">
    <location>
        <begin position="400"/>
        <end position="436"/>
    </location>
</feature>
<dbReference type="PROSITE" id="PS00108">
    <property type="entry name" value="PROTEIN_KINASE_ST"/>
    <property type="match status" value="1"/>
</dbReference>
<evidence type="ECO:0000256" key="15">
    <source>
        <dbReference type="SAM" id="Phobius"/>
    </source>
</evidence>
<dbReference type="Pfam" id="PF00335">
    <property type="entry name" value="Tetraspanin"/>
    <property type="match status" value="1"/>
</dbReference>
<dbReference type="InterPro" id="IPR011009">
    <property type="entry name" value="Kinase-like_dom_sf"/>
</dbReference>
<accession>A0A8T0AVW7</accession>
<evidence type="ECO:0000313" key="18">
    <source>
        <dbReference type="Proteomes" id="UP000606274"/>
    </source>
</evidence>
<dbReference type="PROSITE" id="PS50011">
    <property type="entry name" value="PROTEIN_KINASE_DOM"/>
    <property type="match status" value="1"/>
</dbReference>
<dbReference type="PANTHER" id="PTHR24342:SF20">
    <property type="entry name" value="MYOSIN LIGHT CHAIN KINASE, SMOOTH MUSCLE"/>
    <property type="match status" value="1"/>
</dbReference>
<dbReference type="GO" id="GO:0005524">
    <property type="term" value="F:ATP binding"/>
    <property type="evidence" value="ECO:0007669"/>
    <property type="project" value="UniProtKB-UniRule"/>
</dbReference>
<organism evidence="17 18">
    <name type="scientific">Silurus meridionalis</name>
    <name type="common">Southern catfish</name>
    <name type="synonym">Silurus soldatovi meridionalis</name>
    <dbReference type="NCBI Taxonomy" id="175797"/>
    <lineage>
        <taxon>Eukaryota</taxon>
        <taxon>Metazoa</taxon>
        <taxon>Chordata</taxon>
        <taxon>Craniata</taxon>
        <taxon>Vertebrata</taxon>
        <taxon>Euteleostomi</taxon>
        <taxon>Actinopterygii</taxon>
        <taxon>Neopterygii</taxon>
        <taxon>Teleostei</taxon>
        <taxon>Ostariophysi</taxon>
        <taxon>Siluriformes</taxon>
        <taxon>Siluridae</taxon>
        <taxon>Silurus</taxon>
    </lineage>
</organism>
<dbReference type="InterPro" id="IPR018503">
    <property type="entry name" value="Tetraspanin_CS"/>
</dbReference>
<feature type="transmembrane region" description="Helical" evidence="15">
    <location>
        <begin position="913"/>
        <end position="936"/>
    </location>
</feature>
<comment type="similarity">
    <text evidence="2">Belongs to the protein kinase superfamily. CAMK Ser/Thr protein kinase family.</text>
</comment>
<dbReference type="PANTHER" id="PTHR24342">
    <property type="entry name" value="SERINE/THREONINE-PROTEIN KINASE 17"/>
    <property type="match status" value="1"/>
</dbReference>
<keyword evidence="5" id="KW-0808">Transferase</keyword>
<evidence type="ECO:0000256" key="11">
    <source>
        <dbReference type="ARBA" id="ARBA00023136"/>
    </source>
</evidence>
<dbReference type="FunFam" id="1.10.510.10:FF:000135">
    <property type="entry name" value="Putative myosin light chain kinase 3"/>
    <property type="match status" value="1"/>
</dbReference>
<feature type="domain" description="Protein kinase" evidence="16">
    <location>
        <begin position="593"/>
        <end position="848"/>
    </location>
</feature>
<dbReference type="InterPro" id="IPR017441">
    <property type="entry name" value="Protein_kinase_ATP_BS"/>
</dbReference>
<evidence type="ECO:0000256" key="1">
    <source>
        <dbReference type="ARBA" id="ARBA00004141"/>
    </source>
</evidence>
<dbReference type="Gene3D" id="3.30.200.20">
    <property type="entry name" value="Phosphorylase Kinase, domain 1"/>
    <property type="match status" value="1"/>
</dbReference>
<dbReference type="Gene3D" id="1.10.1450.10">
    <property type="entry name" value="Tetraspanin"/>
    <property type="match status" value="1"/>
</dbReference>
<dbReference type="GO" id="GO:0005634">
    <property type="term" value="C:nucleus"/>
    <property type="evidence" value="ECO:0007669"/>
    <property type="project" value="TreeGrafter"/>
</dbReference>
<dbReference type="EMBL" id="JABFDY010000016">
    <property type="protein sequence ID" value="KAF7695895.1"/>
    <property type="molecule type" value="Genomic_DNA"/>
</dbReference>
<dbReference type="AlphaFoldDB" id="A0A8T0AVW7"/>
<feature type="transmembrane region" description="Helical" evidence="15">
    <location>
        <begin position="956"/>
        <end position="977"/>
    </location>
</feature>
<feature type="transmembrane region" description="Helical" evidence="15">
    <location>
        <begin position="773"/>
        <end position="791"/>
    </location>
</feature>
<evidence type="ECO:0000256" key="10">
    <source>
        <dbReference type="ARBA" id="ARBA00022989"/>
    </source>
</evidence>
<protein>
    <recommendedName>
        <fullName evidence="16">Protein kinase domain-containing protein</fullName>
    </recommendedName>
</protein>
<dbReference type="PROSITE" id="PS00107">
    <property type="entry name" value="PROTEIN_KINASE_ATP"/>
    <property type="match status" value="1"/>
</dbReference>
<evidence type="ECO:0000256" key="3">
    <source>
        <dbReference type="ARBA" id="ARBA00006840"/>
    </source>
</evidence>
<evidence type="ECO:0000256" key="6">
    <source>
        <dbReference type="ARBA" id="ARBA00022692"/>
    </source>
</evidence>
<comment type="similarity">
    <text evidence="3">Belongs to the tetraspanin (TM4SF) family.</text>
</comment>
<evidence type="ECO:0000256" key="4">
    <source>
        <dbReference type="ARBA" id="ARBA00022527"/>
    </source>
</evidence>
<dbReference type="PRINTS" id="PR00259">
    <property type="entry name" value="TMFOUR"/>
</dbReference>
<dbReference type="Pfam" id="PF00069">
    <property type="entry name" value="Pkinase"/>
    <property type="match status" value="1"/>
</dbReference>
<keyword evidence="6 15" id="KW-0812">Transmembrane</keyword>
<evidence type="ECO:0000256" key="9">
    <source>
        <dbReference type="ARBA" id="ARBA00022840"/>
    </source>
</evidence>
<evidence type="ECO:0000256" key="7">
    <source>
        <dbReference type="ARBA" id="ARBA00022741"/>
    </source>
</evidence>
<evidence type="ECO:0000256" key="8">
    <source>
        <dbReference type="ARBA" id="ARBA00022777"/>
    </source>
</evidence>
<gene>
    <name evidence="17" type="ORF">HF521_005989</name>
</gene>
<name>A0A8T0AVW7_SILME</name>
<evidence type="ECO:0000256" key="2">
    <source>
        <dbReference type="ARBA" id="ARBA00006692"/>
    </source>
</evidence>
<keyword evidence="4" id="KW-0723">Serine/threonine-protein kinase</keyword>
<dbReference type="PROSITE" id="PS00421">
    <property type="entry name" value="TM4_1"/>
    <property type="match status" value="1"/>
</dbReference>
<feature type="coiled-coil region" evidence="13">
    <location>
        <begin position="50"/>
        <end position="87"/>
    </location>
</feature>
<keyword evidence="7 12" id="KW-0547">Nucleotide-binding</keyword>
<comment type="caution">
    <text evidence="17">The sequence shown here is derived from an EMBL/GenBank/DDBJ whole genome shotgun (WGS) entry which is preliminary data.</text>
</comment>
<feature type="binding site" evidence="12">
    <location>
        <position position="622"/>
    </location>
    <ligand>
        <name>ATP</name>
        <dbReference type="ChEBI" id="CHEBI:30616"/>
    </ligand>
</feature>
<feature type="region of interest" description="Disordered" evidence="14">
    <location>
        <begin position="232"/>
        <end position="252"/>
    </location>
</feature>